<sequence>MAQIFSSPSPRTAAALAAGALALLACGSASAQVAGTWSVRAGFTHIAPQVKSGNLSAPSFPGTTVDVGSDTALTGGINYMVTDNWAIDVPLGLPFKHEFQGTGAIAGVGKVGETKVIPATVFAQYRFGEANSAFRPYVGLGVTYAKFFKERTTAALNGLTGGTPANPTTASIDDKWGITPQVGFVWNFNERWFVDAAYYKSFLKTTTHLSSGQSINIRLNPNVFSVGIGYRF</sequence>
<evidence type="ECO:0000256" key="1">
    <source>
        <dbReference type="ARBA" id="ARBA00004442"/>
    </source>
</evidence>
<evidence type="ECO:0000256" key="2">
    <source>
        <dbReference type="SAM" id="SignalP"/>
    </source>
</evidence>
<dbReference type="EMBL" id="FOMQ01000008">
    <property type="protein sequence ID" value="SFD88869.1"/>
    <property type="molecule type" value="Genomic_DNA"/>
</dbReference>
<dbReference type="InterPro" id="IPR005618">
    <property type="entry name" value="OMPW"/>
</dbReference>
<evidence type="ECO:0000313" key="3">
    <source>
        <dbReference type="EMBL" id="SFD88869.1"/>
    </source>
</evidence>
<evidence type="ECO:0000313" key="4">
    <source>
        <dbReference type="Proteomes" id="UP000199517"/>
    </source>
</evidence>
<dbReference type="GO" id="GO:0009279">
    <property type="term" value="C:cell outer membrane"/>
    <property type="evidence" value="ECO:0007669"/>
    <property type="project" value="UniProtKB-SubCell"/>
</dbReference>
<dbReference type="Pfam" id="PF03922">
    <property type="entry name" value="OmpW"/>
    <property type="match status" value="1"/>
</dbReference>
<feature type="signal peptide" evidence="2">
    <location>
        <begin position="1"/>
        <end position="31"/>
    </location>
</feature>
<dbReference type="PROSITE" id="PS00695">
    <property type="entry name" value="ENT_VIR_OMP_2"/>
    <property type="match status" value="1"/>
</dbReference>
<dbReference type="GO" id="GO:0055085">
    <property type="term" value="P:transmembrane transport"/>
    <property type="evidence" value="ECO:0007669"/>
    <property type="project" value="TreeGrafter"/>
</dbReference>
<feature type="chain" id="PRO_5011675677" evidence="2">
    <location>
        <begin position="32"/>
        <end position="232"/>
    </location>
</feature>
<organism evidence="3 4">
    <name type="scientific">Paracidovorax konjaci</name>
    <dbReference type="NCBI Taxonomy" id="32040"/>
    <lineage>
        <taxon>Bacteria</taxon>
        <taxon>Pseudomonadati</taxon>
        <taxon>Pseudomonadota</taxon>
        <taxon>Betaproteobacteria</taxon>
        <taxon>Burkholderiales</taxon>
        <taxon>Comamonadaceae</taxon>
        <taxon>Paracidovorax</taxon>
    </lineage>
</organism>
<gene>
    <name evidence="3" type="ORF">SAMN04489710_10827</name>
</gene>
<dbReference type="PANTHER" id="PTHR36920">
    <property type="match status" value="1"/>
</dbReference>
<name>A0A1I1W1H8_9BURK</name>
<comment type="subcellular location">
    <subcellularLocation>
        <location evidence="1">Cell outer membrane</location>
    </subcellularLocation>
</comment>
<reference evidence="4" key="1">
    <citation type="submission" date="2016-10" db="EMBL/GenBank/DDBJ databases">
        <authorList>
            <person name="Varghese N."/>
            <person name="Submissions S."/>
        </authorList>
    </citation>
    <scope>NUCLEOTIDE SEQUENCE [LARGE SCALE GENOMIC DNA]</scope>
    <source>
        <strain evidence="4">DSM 7481</strain>
    </source>
</reference>
<accession>A0A1I1W1H8</accession>
<dbReference type="Gene3D" id="2.40.160.20">
    <property type="match status" value="1"/>
</dbReference>
<dbReference type="AlphaFoldDB" id="A0A1I1W1H8"/>
<keyword evidence="4" id="KW-1185">Reference proteome</keyword>
<dbReference type="InterPro" id="IPR011250">
    <property type="entry name" value="OMP/PagP_B-barrel"/>
</dbReference>
<dbReference type="OrthoDB" id="9807574at2"/>
<dbReference type="Proteomes" id="UP000199517">
    <property type="component" value="Unassembled WGS sequence"/>
</dbReference>
<proteinExistence type="predicted"/>
<keyword evidence="2" id="KW-0732">Signal</keyword>
<dbReference type="SUPFAM" id="SSF56925">
    <property type="entry name" value="OMPA-like"/>
    <property type="match status" value="1"/>
</dbReference>
<dbReference type="RefSeq" id="WP_092953072.1">
    <property type="nucleotide sequence ID" value="NZ_FOMQ01000008.1"/>
</dbReference>
<dbReference type="STRING" id="32040.SAMN04489710_10827"/>
<dbReference type="InterPro" id="IPR000758">
    <property type="entry name" value="Enterovir_OMP"/>
</dbReference>
<protein>
    <submittedName>
        <fullName evidence="3">Outer membrane protein</fullName>
    </submittedName>
</protein>
<dbReference type="PANTHER" id="PTHR36920:SF1">
    <property type="entry name" value="OUTER MEMBRANE PROTEIN W"/>
    <property type="match status" value="1"/>
</dbReference>
<dbReference type="GO" id="GO:0044384">
    <property type="term" value="C:host outer membrane"/>
    <property type="evidence" value="ECO:0007669"/>
    <property type="project" value="InterPro"/>
</dbReference>